<dbReference type="Pfam" id="PF04043">
    <property type="entry name" value="PMEI"/>
    <property type="match status" value="1"/>
</dbReference>
<dbReference type="InterPro" id="IPR035513">
    <property type="entry name" value="Invertase/methylesterase_inhib"/>
</dbReference>
<evidence type="ECO:0000256" key="7">
    <source>
        <dbReference type="SAM" id="SignalP"/>
    </source>
</evidence>
<dbReference type="PANTHER" id="PTHR31080:SF161">
    <property type="entry name" value="OS10G0508700 PROTEIN"/>
    <property type="match status" value="1"/>
</dbReference>
<dbReference type="Proteomes" id="UP000288805">
    <property type="component" value="Unassembled WGS sequence"/>
</dbReference>
<organism evidence="9 10">
    <name type="scientific">Vitis vinifera</name>
    <name type="common">Grape</name>
    <dbReference type="NCBI Taxonomy" id="29760"/>
    <lineage>
        <taxon>Eukaryota</taxon>
        <taxon>Viridiplantae</taxon>
        <taxon>Streptophyta</taxon>
        <taxon>Embryophyta</taxon>
        <taxon>Tracheophyta</taxon>
        <taxon>Spermatophyta</taxon>
        <taxon>Magnoliopsida</taxon>
        <taxon>eudicotyledons</taxon>
        <taxon>Gunneridae</taxon>
        <taxon>Pentapetalae</taxon>
        <taxon>rosids</taxon>
        <taxon>Vitales</taxon>
        <taxon>Vitaceae</taxon>
        <taxon>Viteae</taxon>
        <taxon>Vitis</taxon>
    </lineage>
</organism>
<dbReference type="GO" id="GO:0004857">
    <property type="term" value="F:enzyme inhibitor activity"/>
    <property type="evidence" value="ECO:0007669"/>
    <property type="project" value="InterPro"/>
</dbReference>
<protein>
    <submittedName>
        <fullName evidence="9">21 kDa protein</fullName>
    </submittedName>
</protein>
<dbReference type="InterPro" id="IPR051955">
    <property type="entry name" value="PME_Inhibitor"/>
</dbReference>
<comment type="similarity">
    <text evidence="6">Belongs to the PMEI family.</text>
</comment>
<gene>
    <name evidence="9" type="primary">21KD_0</name>
    <name evidence="9" type="ORF">CK203_086172</name>
</gene>
<comment type="caution">
    <text evidence="9">The sequence shown here is derived from an EMBL/GenBank/DDBJ whole genome shotgun (WGS) entry which is preliminary data.</text>
</comment>
<dbReference type="SMART" id="SM00856">
    <property type="entry name" value="PMEI"/>
    <property type="match status" value="1"/>
</dbReference>
<dbReference type="NCBIfam" id="TIGR01614">
    <property type="entry name" value="PME_inhib"/>
    <property type="match status" value="1"/>
</dbReference>
<feature type="chain" id="PRO_5019135631" evidence="7">
    <location>
        <begin position="35"/>
        <end position="212"/>
    </location>
</feature>
<evidence type="ECO:0000256" key="6">
    <source>
        <dbReference type="ARBA" id="ARBA00038471"/>
    </source>
</evidence>
<keyword evidence="4 7" id="KW-0732">Signal</keyword>
<keyword evidence="5" id="KW-1015">Disulfide bond</keyword>
<evidence type="ECO:0000256" key="1">
    <source>
        <dbReference type="ARBA" id="ARBA00004271"/>
    </source>
</evidence>
<accession>A0A438DXD4</accession>
<feature type="signal peptide" evidence="7">
    <location>
        <begin position="1"/>
        <end position="34"/>
    </location>
</feature>
<dbReference type="Gene3D" id="1.20.140.40">
    <property type="entry name" value="Invertase/pectin methylesterase inhibitor family protein"/>
    <property type="match status" value="1"/>
</dbReference>
<dbReference type="AlphaFoldDB" id="A0A438DXD4"/>
<dbReference type="GO" id="GO:0048046">
    <property type="term" value="C:apoplast"/>
    <property type="evidence" value="ECO:0007669"/>
    <property type="project" value="UniProtKB-SubCell"/>
</dbReference>
<dbReference type="CDD" id="cd15798">
    <property type="entry name" value="PMEI-like_3"/>
    <property type="match status" value="1"/>
</dbReference>
<dbReference type="EMBL" id="QGNW01001464">
    <property type="protein sequence ID" value="RVW40165.1"/>
    <property type="molecule type" value="Genomic_DNA"/>
</dbReference>
<keyword evidence="2" id="KW-0052">Apoplast</keyword>
<dbReference type="PANTHER" id="PTHR31080">
    <property type="entry name" value="PECTINESTERASE INHIBITOR-LIKE"/>
    <property type="match status" value="1"/>
</dbReference>
<name>A0A438DXD4_VITVI</name>
<evidence type="ECO:0000313" key="10">
    <source>
        <dbReference type="Proteomes" id="UP000288805"/>
    </source>
</evidence>
<evidence type="ECO:0000313" key="9">
    <source>
        <dbReference type="EMBL" id="RVW40165.1"/>
    </source>
</evidence>
<comment type="subcellular location">
    <subcellularLocation>
        <location evidence="1">Secreted</location>
        <location evidence="1">Extracellular space</location>
        <location evidence="1">Apoplast</location>
    </subcellularLocation>
</comment>
<dbReference type="SUPFAM" id="SSF101148">
    <property type="entry name" value="Plant invertase/pectin methylesterase inhibitor"/>
    <property type="match status" value="1"/>
</dbReference>
<sequence>MESFTCLKLSSSRGLAAIVALFFFYLSLTTPCSAASPEPHPPTNTTQFIRTSCGVTMYPKLCFKTLSAYASTIQTSHMELANAALCVSLKGAQSSSNKVLKLSKGQGLSRREAAAITDCIENMQDSVDELQQSLVAMKDLQGPDFQMKMSDIVTWVSAALTDEDTCMDGFAEHAMKGDLKSTIRSNIVSVAQLTSNALAIINKFLSIQGNQL</sequence>
<feature type="domain" description="Pectinesterase inhibitor" evidence="8">
    <location>
        <begin position="44"/>
        <end position="200"/>
    </location>
</feature>
<keyword evidence="3" id="KW-0964">Secreted</keyword>
<evidence type="ECO:0000256" key="4">
    <source>
        <dbReference type="ARBA" id="ARBA00022729"/>
    </source>
</evidence>
<evidence type="ECO:0000259" key="8">
    <source>
        <dbReference type="SMART" id="SM00856"/>
    </source>
</evidence>
<dbReference type="FunFam" id="1.20.140.40:FF:000006">
    <property type="entry name" value="Pectinesterase inhibitor 3"/>
    <property type="match status" value="1"/>
</dbReference>
<reference evidence="9 10" key="1">
    <citation type="journal article" date="2018" name="PLoS Genet.">
        <title>Population sequencing reveals clonal diversity and ancestral inbreeding in the grapevine cultivar Chardonnay.</title>
        <authorList>
            <person name="Roach M.J."/>
            <person name="Johnson D.L."/>
            <person name="Bohlmann J."/>
            <person name="van Vuuren H.J."/>
            <person name="Jones S.J."/>
            <person name="Pretorius I.S."/>
            <person name="Schmidt S.A."/>
            <person name="Borneman A.R."/>
        </authorList>
    </citation>
    <scope>NUCLEOTIDE SEQUENCE [LARGE SCALE GENOMIC DNA]</scope>
    <source>
        <strain evidence="10">cv. Chardonnay</strain>
        <tissue evidence="9">Leaf</tissue>
    </source>
</reference>
<evidence type="ECO:0000256" key="5">
    <source>
        <dbReference type="ARBA" id="ARBA00023157"/>
    </source>
</evidence>
<evidence type="ECO:0000256" key="3">
    <source>
        <dbReference type="ARBA" id="ARBA00022525"/>
    </source>
</evidence>
<dbReference type="InterPro" id="IPR006501">
    <property type="entry name" value="Pectinesterase_inhib_dom"/>
</dbReference>
<proteinExistence type="inferred from homology"/>
<evidence type="ECO:0000256" key="2">
    <source>
        <dbReference type="ARBA" id="ARBA00022523"/>
    </source>
</evidence>